<keyword evidence="3" id="KW-1185">Reference proteome</keyword>
<evidence type="ECO:0000313" key="2">
    <source>
        <dbReference type="EMBL" id="KAG1531236.1"/>
    </source>
</evidence>
<dbReference type="Proteomes" id="UP000740926">
    <property type="component" value="Unassembled WGS sequence"/>
</dbReference>
<feature type="region of interest" description="Disordered" evidence="1">
    <location>
        <begin position="1"/>
        <end position="25"/>
    </location>
</feature>
<organism evidence="2 3">
    <name type="scientific">Rhizopus delemar</name>
    <dbReference type="NCBI Taxonomy" id="936053"/>
    <lineage>
        <taxon>Eukaryota</taxon>
        <taxon>Fungi</taxon>
        <taxon>Fungi incertae sedis</taxon>
        <taxon>Mucoromycota</taxon>
        <taxon>Mucoromycotina</taxon>
        <taxon>Mucoromycetes</taxon>
        <taxon>Mucorales</taxon>
        <taxon>Mucorineae</taxon>
        <taxon>Rhizopodaceae</taxon>
        <taxon>Rhizopus</taxon>
    </lineage>
</organism>
<dbReference type="AlphaFoldDB" id="A0A9P6XRT8"/>
<sequence length="126" mass="13427">MGTTGSRAAPGPHRAGNVTRRGGDRSHVELELELRTVALLPLDGDVEHEKHIPEPAVHRLAAQFQPSGHFDVALPRSTGDGHGQLEAGFLSHVGHVHHDAVLDRLGAGVGMDKVEFVKHGAHLADE</sequence>
<accession>A0A9P6XRT8</accession>
<reference evidence="2 3" key="1">
    <citation type="journal article" date="2020" name="Microb. Genom.">
        <title>Genetic diversity of clinical and environmental Mucorales isolates obtained from an investigation of mucormycosis cases among solid organ transplant recipients.</title>
        <authorList>
            <person name="Nguyen M.H."/>
            <person name="Kaul D."/>
            <person name="Muto C."/>
            <person name="Cheng S.J."/>
            <person name="Richter R.A."/>
            <person name="Bruno V.M."/>
            <person name="Liu G."/>
            <person name="Beyhan S."/>
            <person name="Sundermann A.J."/>
            <person name="Mounaud S."/>
            <person name="Pasculle A.W."/>
            <person name="Nierman W.C."/>
            <person name="Driscoll E."/>
            <person name="Cumbie R."/>
            <person name="Clancy C.J."/>
            <person name="Dupont C.L."/>
        </authorList>
    </citation>
    <scope>NUCLEOTIDE SEQUENCE [LARGE SCALE GENOMIC DNA]</scope>
    <source>
        <strain evidence="2 3">GL24</strain>
    </source>
</reference>
<name>A0A9P6XRT8_9FUNG</name>
<dbReference type="EMBL" id="JAANIU010011152">
    <property type="protein sequence ID" value="KAG1531236.1"/>
    <property type="molecule type" value="Genomic_DNA"/>
</dbReference>
<comment type="caution">
    <text evidence="2">The sequence shown here is derived from an EMBL/GenBank/DDBJ whole genome shotgun (WGS) entry which is preliminary data.</text>
</comment>
<protein>
    <submittedName>
        <fullName evidence="2">Uncharacterized protein</fullName>
    </submittedName>
</protein>
<proteinExistence type="predicted"/>
<evidence type="ECO:0000256" key="1">
    <source>
        <dbReference type="SAM" id="MobiDB-lite"/>
    </source>
</evidence>
<gene>
    <name evidence="2" type="ORF">G6F50_016810</name>
</gene>
<evidence type="ECO:0000313" key="3">
    <source>
        <dbReference type="Proteomes" id="UP000740926"/>
    </source>
</evidence>